<feature type="chain" id="PRO_5037980315" evidence="3">
    <location>
        <begin position="22"/>
        <end position="435"/>
    </location>
</feature>
<organism evidence="4 5">
    <name type="scientific">Ideonella alba</name>
    <dbReference type="NCBI Taxonomy" id="2824118"/>
    <lineage>
        <taxon>Bacteria</taxon>
        <taxon>Pseudomonadati</taxon>
        <taxon>Pseudomonadota</taxon>
        <taxon>Betaproteobacteria</taxon>
        <taxon>Burkholderiales</taxon>
        <taxon>Sphaerotilaceae</taxon>
        <taxon>Ideonella</taxon>
    </lineage>
</organism>
<evidence type="ECO:0000313" key="5">
    <source>
        <dbReference type="Proteomes" id="UP000676246"/>
    </source>
</evidence>
<comment type="similarity">
    <text evidence="2">Belongs to the bacterial solute-binding protein 1 family.</text>
</comment>
<dbReference type="InterPro" id="IPR050490">
    <property type="entry name" value="Bact_solute-bd_prot1"/>
</dbReference>
<feature type="signal peptide" evidence="3">
    <location>
        <begin position="1"/>
        <end position="21"/>
    </location>
</feature>
<dbReference type="InterPro" id="IPR006059">
    <property type="entry name" value="SBP"/>
</dbReference>
<dbReference type="PANTHER" id="PTHR43649">
    <property type="entry name" value="ARABINOSE-BINDING PROTEIN-RELATED"/>
    <property type="match status" value="1"/>
</dbReference>
<dbReference type="PANTHER" id="PTHR43649:SF12">
    <property type="entry name" value="DIACETYLCHITOBIOSE BINDING PROTEIN DASA"/>
    <property type="match status" value="1"/>
</dbReference>
<comment type="subcellular location">
    <subcellularLocation>
        <location evidence="1">Periplasm</location>
    </subcellularLocation>
</comment>
<sequence>MSPRTALLVLALTGLAAGAQAATELVIATVDNAHMLEMQKLSPAFERSHPDIRLKWVTLPEGALREQVSADIARKGGRFDVMTIGMFETPIWARKGWLQPIATDAAYDVDDLLPAVRGGLSVGGKLYAAPFYGEGSLLMYRKDLAEQAGLPLPDRPTWDQVKALAARLHDPQRGRYGICLRGKPGWGENMALLSTLVNTHGGQWFDMGWRPQIDSRPWREAIGLYADLMKRYGPPQPWTLGYNQLLALFSAGRCGVWVDASIAASAITDPQRSRVAAQVGLAMAPTAVTPKGAGWLWSWNLAVPAGSTKVAQAMRFVTWATSKDYVQLVARHRGWAHVPTGTRRSTYANPEFKRAARFATAELAAIELANPQDATLPRSPYVGVQFASIAEFPAVGNEVGRQMGLLLADQLTLTEALKASQVAAEREMSRAGYYR</sequence>
<dbReference type="Pfam" id="PF01547">
    <property type="entry name" value="SBP_bac_1"/>
    <property type="match status" value="1"/>
</dbReference>
<accession>A0A940YG14</accession>
<keyword evidence="5" id="KW-1185">Reference proteome</keyword>
<comment type="caution">
    <text evidence="4">The sequence shown here is derived from an EMBL/GenBank/DDBJ whole genome shotgun (WGS) entry which is preliminary data.</text>
</comment>
<protein>
    <submittedName>
        <fullName evidence="4">Sugar ABC transporter substrate-binding protein</fullName>
    </submittedName>
</protein>
<evidence type="ECO:0000313" key="4">
    <source>
        <dbReference type="EMBL" id="MBQ0929309.1"/>
    </source>
</evidence>
<name>A0A940YG14_9BURK</name>
<dbReference type="RefSeq" id="WP_210851559.1">
    <property type="nucleotide sequence ID" value="NZ_JAGQDD010000001.1"/>
</dbReference>
<dbReference type="CDD" id="cd13585">
    <property type="entry name" value="PBP2_TMBP_like"/>
    <property type="match status" value="1"/>
</dbReference>
<dbReference type="AlphaFoldDB" id="A0A940YG14"/>
<dbReference type="Proteomes" id="UP000676246">
    <property type="component" value="Unassembled WGS sequence"/>
</dbReference>
<dbReference type="EMBL" id="JAGQDD010000001">
    <property type="protein sequence ID" value="MBQ0929309.1"/>
    <property type="molecule type" value="Genomic_DNA"/>
</dbReference>
<evidence type="ECO:0000256" key="2">
    <source>
        <dbReference type="ARBA" id="ARBA00008520"/>
    </source>
</evidence>
<proteinExistence type="inferred from homology"/>
<keyword evidence="3" id="KW-0732">Signal</keyword>
<reference evidence="4 5" key="1">
    <citation type="submission" date="2021-04" db="EMBL/GenBank/DDBJ databases">
        <title>The genome sequence of Ideonella sp. 3Y2.</title>
        <authorList>
            <person name="Liu Y."/>
        </authorList>
    </citation>
    <scope>NUCLEOTIDE SEQUENCE [LARGE SCALE GENOMIC DNA]</scope>
    <source>
        <strain evidence="4 5">3Y2</strain>
    </source>
</reference>
<evidence type="ECO:0000256" key="1">
    <source>
        <dbReference type="ARBA" id="ARBA00004418"/>
    </source>
</evidence>
<dbReference type="SUPFAM" id="SSF53850">
    <property type="entry name" value="Periplasmic binding protein-like II"/>
    <property type="match status" value="1"/>
</dbReference>
<evidence type="ECO:0000256" key="3">
    <source>
        <dbReference type="SAM" id="SignalP"/>
    </source>
</evidence>
<gene>
    <name evidence="4" type="ORF">KAK03_02350</name>
</gene>
<dbReference type="GO" id="GO:0042597">
    <property type="term" value="C:periplasmic space"/>
    <property type="evidence" value="ECO:0007669"/>
    <property type="project" value="UniProtKB-SubCell"/>
</dbReference>
<dbReference type="Gene3D" id="3.40.190.10">
    <property type="entry name" value="Periplasmic binding protein-like II"/>
    <property type="match status" value="2"/>
</dbReference>